<protein>
    <submittedName>
        <fullName evidence="2">Uncharacterized protein</fullName>
    </submittedName>
</protein>
<organism evidence="2 3">
    <name type="scientific">Candidatus Kapaibacterium thiocyanatum</name>
    <dbReference type="NCBI Taxonomy" id="1895771"/>
    <lineage>
        <taxon>Bacteria</taxon>
        <taxon>Pseudomonadati</taxon>
        <taxon>Candidatus Kapaibacteriota</taxon>
        <taxon>Candidatus Kapaibacteriia</taxon>
        <taxon>Candidatus Kapaibacteriales</taxon>
        <taxon>Candidatus Kapaibacteriaceae</taxon>
        <taxon>Candidatus Kapaibacterium</taxon>
    </lineage>
</organism>
<evidence type="ECO:0000313" key="3">
    <source>
        <dbReference type="Proteomes" id="UP000184233"/>
    </source>
</evidence>
<comment type="caution">
    <text evidence="2">The sequence shown here is derived from an EMBL/GenBank/DDBJ whole genome shotgun (WGS) entry which is preliminary data.</text>
</comment>
<gene>
    <name evidence="2" type="ORF">BGO89_01065</name>
</gene>
<dbReference type="Proteomes" id="UP000184233">
    <property type="component" value="Unassembled WGS sequence"/>
</dbReference>
<dbReference type="STRING" id="1895771.BGO89_01065"/>
<feature type="signal peptide" evidence="1">
    <location>
        <begin position="1"/>
        <end position="25"/>
    </location>
</feature>
<keyword evidence="1" id="KW-0732">Signal</keyword>
<reference evidence="2 3" key="1">
    <citation type="submission" date="2016-09" db="EMBL/GenBank/DDBJ databases">
        <title>Genome-resolved meta-omics ties microbial dynamics to process performance in biotechnology for thiocyanate degradation.</title>
        <authorList>
            <person name="Kantor R.S."/>
            <person name="Huddy R.J."/>
            <person name="Iyer R."/>
            <person name="Thomas B.C."/>
            <person name="Brown C.T."/>
            <person name="Anantharaman K."/>
            <person name="Tringe S."/>
            <person name="Hettich R.L."/>
            <person name="Harrison S.T."/>
            <person name="Banfield J.F."/>
        </authorList>
    </citation>
    <scope>NUCLEOTIDE SEQUENCE [LARGE SCALE GENOMIC DNA]</scope>
    <source>
        <strain evidence="2">59-99</strain>
    </source>
</reference>
<dbReference type="AlphaFoldDB" id="A0A1M3L6U9"/>
<feature type="chain" id="PRO_5013268134" evidence="1">
    <location>
        <begin position="26"/>
        <end position="182"/>
    </location>
</feature>
<evidence type="ECO:0000256" key="1">
    <source>
        <dbReference type="SAM" id="SignalP"/>
    </source>
</evidence>
<evidence type="ECO:0000313" key="2">
    <source>
        <dbReference type="EMBL" id="OJX61209.1"/>
    </source>
</evidence>
<name>A0A1M3L6U9_9BACT</name>
<accession>A0A1M3L6U9</accession>
<proteinExistence type="predicted"/>
<sequence length="182" mass="20404">MMIKRLSVLMLVAVLAVCIVPETKAGDAEQVVLNETLDGSFGKVWRAVKRAMEVHGCGKPQTEKVIEPAEEGGLYKGIYISDFCILATGEDTTRDVLERYGDIPRIRGGMWISGRIQYKINIREEAQNKTKITLKAELSGFEEFITNQVHFWTSNGLLEREMMAAIVKYSNEEIQKAGSTDE</sequence>
<dbReference type="EMBL" id="MKVH01000002">
    <property type="protein sequence ID" value="OJX61209.1"/>
    <property type="molecule type" value="Genomic_DNA"/>
</dbReference>